<keyword evidence="2" id="KW-1185">Reference proteome</keyword>
<protein>
    <submittedName>
        <fullName evidence="1">Armadillo repeat-containing kinesin-like protein 1 isoform X2</fullName>
    </submittedName>
</protein>
<reference evidence="1" key="1">
    <citation type="journal article" date="2023" name="GigaByte">
        <title>Genome assembly of the bearded iris, Iris pallida Lam.</title>
        <authorList>
            <person name="Bruccoleri R.E."/>
            <person name="Oakeley E.J."/>
            <person name="Faust A.M.E."/>
            <person name="Altorfer M."/>
            <person name="Dessus-Babus S."/>
            <person name="Burckhardt D."/>
            <person name="Oertli M."/>
            <person name="Naumann U."/>
            <person name="Petersen F."/>
            <person name="Wong J."/>
        </authorList>
    </citation>
    <scope>NUCLEOTIDE SEQUENCE</scope>
    <source>
        <strain evidence="1">GSM-AAB239-AS_SAM_17_03QT</strain>
    </source>
</reference>
<proteinExistence type="predicted"/>
<sequence>MNRRDKGIVCISNRVLKRRYAQPGEEGLEFRTRHTWQRLTDRDSRSILRGTFILYGNLGPSRFWGPIRLHSLHMLRNGPGARSIVFVTNSRSKRFDY</sequence>
<organism evidence="1 2">
    <name type="scientific">Iris pallida</name>
    <name type="common">Sweet iris</name>
    <dbReference type="NCBI Taxonomy" id="29817"/>
    <lineage>
        <taxon>Eukaryota</taxon>
        <taxon>Viridiplantae</taxon>
        <taxon>Streptophyta</taxon>
        <taxon>Embryophyta</taxon>
        <taxon>Tracheophyta</taxon>
        <taxon>Spermatophyta</taxon>
        <taxon>Magnoliopsida</taxon>
        <taxon>Liliopsida</taxon>
        <taxon>Asparagales</taxon>
        <taxon>Iridaceae</taxon>
        <taxon>Iridoideae</taxon>
        <taxon>Irideae</taxon>
        <taxon>Iris</taxon>
    </lineage>
</organism>
<evidence type="ECO:0000313" key="1">
    <source>
        <dbReference type="EMBL" id="KAJ6835076.1"/>
    </source>
</evidence>
<dbReference type="Proteomes" id="UP001140949">
    <property type="component" value="Unassembled WGS sequence"/>
</dbReference>
<dbReference type="AlphaFoldDB" id="A0AAX6H276"/>
<comment type="caution">
    <text evidence="1">The sequence shown here is derived from an EMBL/GenBank/DDBJ whole genome shotgun (WGS) entry which is preliminary data.</text>
</comment>
<name>A0AAX6H276_IRIPA</name>
<reference evidence="1" key="2">
    <citation type="submission" date="2023-04" db="EMBL/GenBank/DDBJ databases">
        <authorList>
            <person name="Bruccoleri R.E."/>
            <person name="Oakeley E.J."/>
            <person name="Faust A.-M."/>
            <person name="Dessus-Babus S."/>
            <person name="Altorfer M."/>
            <person name="Burckhardt D."/>
            <person name="Oertli M."/>
            <person name="Naumann U."/>
            <person name="Petersen F."/>
            <person name="Wong J."/>
        </authorList>
    </citation>
    <scope>NUCLEOTIDE SEQUENCE</scope>
    <source>
        <strain evidence="1">GSM-AAB239-AS_SAM_17_03QT</strain>
        <tissue evidence="1">Leaf</tissue>
    </source>
</reference>
<accession>A0AAX6H276</accession>
<dbReference type="EMBL" id="JANAVB010013597">
    <property type="protein sequence ID" value="KAJ6835076.1"/>
    <property type="molecule type" value="Genomic_DNA"/>
</dbReference>
<gene>
    <name evidence="1" type="ORF">M6B38_123895</name>
</gene>
<evidence type="ECO:0000313" key="2">
    <source>
        <dbReference type="Proteomes" id="UP001140949"/>
    </source>
</evidence>